<keyword evidence="2" id="KW-0812">Transmembrane</keyword>
<sequence length="383" mass="44615">MSTELKQVVQSMSQVSIPQEILNKVDMKNLLQGFSDDYKKLDDLKKARSQHEDRSMIGRWLNNGELENAQLDAAELQASFSKKLGQLMVISVAQSQQLHQQQVDLSGQQKIIKKQTEQLADNDENLKTQQLSLEQQNVKLENLVNEYFELKGLTQDGALQLIKIANEVKETKEYLANDFEIRMQEIERIRQNILIEQSELKSHQIQQLNIFADDAKQRLEDYRHLIDQTVKQASDQIRLTEQQLQLAMNTVEERIDETLLTSMGEQKQQLAEYDLGWRDNRDEILAVLNQCQNDSENAIQLQNSRLEELRDDNAQLQQKLNKQEQQNTQQLDVLHSLLDTLKTESEKRELYWQQRWKLMTSSIAGIATTLAAIIGYWAYMSYY</sequence>
<keyword evidence="2" id="KW-1133">Transmembrane helix</keyword>
<feature type="coiled-coil region" evidence="1">
    <location>
        <begin position="292"/>
        <end position="333"/>
    </location>
</feature>
<dbReference type="eggNOG" id="ENOG5032XZA">
    <property type="taxonomic scope" value="Bacteria"/>
</dbReference>
<dbReference type="EMBL" id="ARZY01000015">
    <property type="protein sequence ID" value="EWH10110.1"/>
    <property type="molecule type" value="Genomic_DNA"/>
</dbReference>
<evidence type="ECO:0000313" key="4">
    <source>
        <dbReference type="Proteomes" id="UP000019276"/>
    </source>
</evidence>
<proteinExistence type="predicted"/>
<accession>W7QXU2</accession>
<evidence type="ECO:0000256" key="2">
    <source>
        <dbReference type="SAM" id="Phobius"/>
    </source>
</evidence>
<keyword evidence="1" id="KW-0175">Coiled coil</keyword>
<keyword evidence="2" id="KW-0472">Membrane</keyword>
<dbReference type="AlphaFoldDB" id="W7QXU2"/>
<gene>
    <name evidence="3" type="ORF">DS2_09197</name>
</gene>
<evidence type="ECO:0000313" key="3">
    <source>
        <dbReference type="EMBL" id="EWH10110.1"/>
    </source>
</evidence>
<dbReference type="OrthoDB" id="9157065at2"/>
<feature type="coiled-coil region" evidence="1">
    <location>
        <begin position="212"/>
        <end position="250"/>
    </location>
</feature>
<dbReference type="RefSeq" id="WP_035014456.1">
    <property type="nucleotide sequence ID" value="NZ_ARZY01000015.1"/>
</dbReference>
<feature type="transmembrane region" description="Helical" evidence="2">
    <location>
        <begin position="358"/>
        <end position="379"/>
    </location>
</feature>
<evidence type="ECO:0000256" key="1">
    <source>
        <dbReference type="SAM" id="Coils"/>
    </source>
</evidence>
<comment type="caution">
    <text evidence="3">The sequence shown here is derived from an EMBL/GenBank/DDBJ whole genome shotgun (WGS) entry which is preliminary data.</text>
</comment>
<keyword evidence="4" id="KW-1185">Reference proteome</keyword>
<name>W7QXU2_9ALTE</name>
<reference evidence="3 4" key="1">
    <citation type="journal article" date="2014" name="Genome Announc.">
        <title>Draft Genome Sequence of the Agar-Degrading Bacterium Catenovulum sp. Strain DS-2, Isolated from Intestines of Haliotis diversicolor.</title>
        <authorList>
            <person name="Shan D."/>
            <person name="Li X."/>
            <person name="Gu Z."/>
            <person name="Wei G."/>
            <person name="Gao Z."/>
            <person name="Shao Z."/>
        </authorList>
    </citation>
    <scope>NUCLEOTIDE SEQUENCE [LARGE SCALE GENOMIC DNA]</scope>
    <source>
        <strain evidence="3 4">DS-2</strain>
    </source>
</reference>
<dbReference type="Proteomes" id="UP000019276">
    <property type="component" value="Unassembled WGS sequence"/>
</dbReference>
<protein>
    <submittedName>
        <fullName evidence="3">Uncharacterized protein</fullName>
    </submittedName>
</protein>
<dbReference type="STRING" id="1328313.DS2_09197"/>
<organism evidence="3 4">
    <name type="scientific">Catenovulum agarivorans DS-2</name>
    <dbReference type="NCBI Taxonomy" id="1328313"/>
    <lineage>
        <taxon>Bacteria</taxon>
        <taxon>Pseudomonadati</taxon>
        <taxon>Pseudomonadota</taxon>
        <taxon>Gammaproteobacteria</taxon>
        <taxon>Alteromonadales</taxon>
        <taxon>Alteromonadaceae</taxon>
        <taxon>Catenovulum</taxon>
    </lineage>
</organism>